<reference evidence="1 2" key="1">
    <citation type="journal article" date="2021" name="Appl. Environ. Microbiol.">
        <title>Genetic linkage and physical mapping for an oyster mushroom Pleurotus cornucopiae and QTL analysis for the trait cap color.</title>
        <authorList>
            <person name="Zhang Y."/>
            <person name="Gao W."/>
            <person name="Sonnenberg A."/>
            <person name="Chen Q."/>
            <person name="Zhang J."/>
            <person name="Huang C."/>
        </authorList>
    </citation>
    <scope>NUCLEOTIDE SEQUENCE [LARGE SCALE GENOMIC DNA]</scope>
    <source>
        <strain evidence="1">CCMSSC00406</strain>
    </source>
</reference>
<comment type="caution">
    <text evidence="1">The sequence shown here is derived from an EMBL/GenBank/DDBJ whole genome shotgun (WGS) entry which is preliminary data.</text>
</comment>
<accession>A0ACB7J1H4</accession>
<organism evidence="1 2">
    <name type="scientific">Pleurotus cornucopiae</name>
    <name type="common">Cornucopia mushroom</name>
    <dbReference type="NCBI Taxonomy" id="5321"/>
    <lineage>
        <taxon>Eukaryota</taxon>
        <taxon>Fungi</taxon>
        <taxon>Dikarya</taxon>
        <taxon>Basidiomycota</taxon>
        <taxon>Agaricomycotina</taxon>
        <taxon>Agaricomycetes</taxon>
        <taxon>Agaricomycetidae</taxon>
        <taxon>Agaricales</taxon>
        <taxon>Pleurotineae</taxon>
        <taxon>Pleurotaceae</taxon>
        <taxon>Pleurotus</taxon>
    </lineage>
</organism>
<name>A0ACB7J1H4_PLECO</name>
<dbReference type="Proteomes" id="UP000824881">
    <property type="component" value="Unassembled WGS sequence"/>
</dbReference>
<protein>
    <submittedName>
        <fullName evidence="1">Uncharacterized protein</fullName>
    </submittedName>
</protein>
<proteinExistence type="predicted"/>
<dbReference type="EMBL" id="WQMT02000004">
    <property type="protein sequence ID" value="KAG9223713.1"/>
    <property type="molecule type" value="Genomic_DNA"/>
</dbReference>
<gene>
    <name evidence="1" type="ORF">CCMSSC00406_0004946</name>
</gene>
<sequence>MPAPAQEQKSNTEQKLGGSSPDCYPESSKLFWNTTCGKRFASLVAHNMDVVEKANAQRQKKWAKVGKVGEGMYAVVYRGREVETGRQVAVKKIKVGQLKDGLDMSAIREVKFLRELKHQNIIELLDVYSSKTNLNLVLEFLDSDLEMVIKDRTLVFLPADIKSWMAMTFRGLEFCHRNWILHRDLKPNNLLISSTGLLKIADFGLARDFADPGYKMTCQVITRWYRPPELLFGCRYYGSAVDIWSVGCIFAELMLRTPYLPGESDMDQLKTIFRALGTPTEEDWVGHTKLPDYVPVGQFPKTPLRDLFTAASADALNLLSKCLTYEPRKRISARDALHHAYFFALPNPSHPSKLPKCTTSAQLASKPLDDADGNSEAKAAPSNRLKRKLTGPDQGGRSIARKLDFTKQSVGSPGSVF</sequence>
<evidence type="ECO:0000313" key="2">
    <source>
        <dbReference type="Proteomes" id="UP000824881"/>
    </source>
</evidence>
<evidence type="ECO:0000313" key="1">
    <source>
        <dbReference type="EMBL" id="KAG9223713.1"/>
    </source>
</evidence>
<keyword evidence="2" id="KW-1185">Reference proteome</keyword>